<comment type="caution">
    <text evidence="3">The sequence shown here is derived from an EMBL/GenBank/DDBJ whole genome shotgun (WGS) entry which is preliminary data.</text>
</comment>
<dbReference type="AlphaFoldDB" id="A0AAD5NFQ5"/>
<accession>A0AAD5NFQ5</accession>
<protein>
    <submittedName>
        <fullName evidence="3">Uncharacterized protein</fullName>
    </submittedName>
</protein>
<dbReference type="Proteomes" id="UP001064489">
    <property type="component" value="Chromosome 12"/>
</dbReference>
<dbReference type="EMBL" id="JAJSOW010000107">
    <property type="protein sequence ID" value="KAI9156915.1"/>
    <property type="molecule type" value="Genomic_DNA"/>
</dbReference>
<dbReference type="PANTHER" id="PTHR33142">
    <property type="entry name" value="CYCLIN-DEPENDENT PROTEIN KINASE INHIBITOR SMR13"/>
    <property type="match status" value="1"/>
</dbReference>
<evidence type="ECO:0000313" key="3">
    <source>
        <dbReference type="EMBL" id="KAI9156915.1"/>
    </source>
</evidence>
<proteinExistence type="predicted"/>
<keyword evidence="4" id="KW-1185">Reference proteome</keyword>
<evidence type="ECO:0000256" key="1">
    <source>
        <dbReference type="ARBA" id="ARBA00023013"/>
    </source>
</evidence>
<keyword evidence="2" id="KW-0131">Cell cycle</keyword>
<evidence type="ECO:0000313" key="4">
    <source>
        <dbReference type="Proteomes" id="UP001064489"/>
    </source>
</evidence>
<dbReference type="PANTHER" id="PTHR33142:SF13">
    <property type="entry name" value="CYCLIN-DEPENDENT PROTEIN KINASE INHIBITOR SMR1"/>
    <property type="match status" value="1"/>
</dbReference>
<sequence>MSTNFQIRTNNLPEIRLPEIRIRTSVLNSNKTKAAAGCGGGGGELLSEGCRTPTSVENKIPEISTCPPAPRKPKRKVADVSCKRKLFAQEFQFFETNNREEIETFFRSSFDQISDSSSSSSPVVAKRRCKCT</sequence>
<gene>
    <name evidence="3" type="ORF">LWI28_014056</name>
</gene>
<organism evidence="3 4">
    <name type="scientific">Acer negundo</name>
    <name type="common">Box elder</name>
    <dbReference type="NCBI Taxonomy" id="4023"/>
    <lineage>
        <taxon>Eukaryota</taxon>
        <taxon>Viridiplantae</taxon>
        <taxon>Streptophyta</taxon>
        <taxon>Embryophyta</taxon>
        <taxon>Tracheophyta</taxon>
        <taxon>Spermatophyta</taxon>
        <taxon>Magnoliopsida</taxon>
        <taxon>eudicotyledons</taxon>
        <taxon>Gunneridae</taxon>
        <taxon>Pentapetalae</taxon>
        <taxon>rosids</taxon>
        <taxon>malvids</taxon>
        <taxon>Sapindales</taxon>
        <taxon>Sapindaceae</taxon>
        <taxon>Hippocastanoideae</taxon>
        <taxon>Acereae</taxon>
        <taxon>Acer</taxon>
    </lineage>
</organism>
<dbReference type="GO" id="GO:0032875">
    <property type="term" value="P:regulation of DNA endoreduplication"/>
    <property type="evidence" value="ECO:0007669"/>
    <property type="project" value="InterPro"/>
</dbReference>
<reference evidence="3" key="1">
    <citation type="journal article" date="2022" name="Plant J.">
        <title>Strategies of tolerance reflected in two North American maple genomes.</title>
        <authorList>
            <person name="McEvoy S.L."/>
            <person name="Sezen U.U."/>
            <person name="Trouern-Trend A."/>
            <person name="McMahon S.M."/>
            <person name="Schaberg P.G."/>
            <person name="Yang J."/>
            <person name="Wegrzyn J.L."/>
            <person name="Swenson N.G."/>
        </authorList>
    </citation>
    <scope>NUCLEOTIDE SEQUENCE</scope>
    <source>
        <strain evidence="3">91603</strain>
    </source>
</reference>
<dbReference type="GO" id="GO:0004860">
    <property type="term" value="F:protein kinase inhibitor activity"/>
    <property type="evidence" value="ECO:0007669"/>
    <property type="project" value="UniProtKB-KW"/>
</dbReference>
<name>A0AAD5NFQ5_ACENE</name>
<dbReference type="InterPro" id="IPR040389">
    <property type="entry name" value="SMR"/>
</dbReference>
<evidence type="ECO:0000256" key="2">
    <source>
        <dbReference type="ARBA" id="ARBA00023306"/>
    </source>
</evidence>
<reference evidence="3" key="2">
    <citation type="submission" date="2023-02" db="EMBL/GenBank/DDBJ databases">
        <authorList>
            <person name="Swenson N.G."/>
            <person name="Wegrzyn J.L."/>
            <person name="Mcevoy S.L."/>
        </authorList>
    </citation>
    <scope>NUCLEOTIDE SEQUENCE</scope>
    <source>
        <strain evidence="3">91603</strain>
        <tissue evidence="3">Leaf</tissue>
    </source>
</reference>
<keyword evidence="1" id="KW-0649">Protein kinase inhibitor</keyword>